<evidence type="ECO:0000256" key="8">
    <source>
        <dbReference type="SAM" id="SignalP"/>
    </source>
</evidence>
<dbReference type="PROSITE" id="PS51257">
    <property type="entry name" value="PROKAR_LIPOPROTEIN"/>
    <property type="match status" value="1"/>
</dbReference>
<evidence type="ECO:0000256" key="3">
    <source>
        <dbReference type="ARBA" id="ARBA00022723"/>
    </source>
</evidence>
<dbReference type="Gene3D" id="3.40.50.1820">
    <property type="entry name" value="alpha/beta hydrolase"/>
    <property type="match status" value="2"/>
</dbReference>
<evidence type="ECO:0000256" key="1">
    <source>
        <dbReference type="ARBA" id="ARBA00006249"/>
    </source>
</evidence>
<accession>A0A7T2YTV3</accession>
<dbReference type="PANTHER" id="PTHR33938:SF15">
    <property type="entry name" value="FERULOYL ESTERASE B-RELATED"/>
    <property type="match status" value="1"/>
</dbReference>
<dbReference type="InterPro" id="IPR029058">
    <property type="entry name" value="AB_hydrolase_fold"/>
</dbReference>
<gene>
    <name evidence="9" type="ORF">I6G47_01780</name>
</gene>
<comment type="similarity">
    <text evidence="1">Belongs to the tannase family.</text>
</comment>
<evidence type="ECO:0000256" key="2">
    <source>
        <dbReference type="ARBA" id="ARBA00022487"/>
    </source>
</evidence>
<evidence type="ECO:0000256" key="5">
    <source>
        <dbReference type="ARBA" id="ARBA00022801"/>
    </source>
</evidence>
<organism evidence="9 10">
    <name type="scientific">Delftia lacustris</name>
    <dbReference type="NCBI Taxonomy" id="558537"/>
    <lineage>
        <taxon>Bacteria</taxon>
        <taxon>Pseudomonadati</taxon>
        <taxon>Pseudomonadota</taxon>
        <taxon>Betaproteobacteria</taxon>
        <taxon>Burkholderiales</taxon>
        <taxon>Comamonadaceae</taxon>
        <taxon>Delftia</taxon>
    </lineage>
</organism>
<dbReference type="SUPFAM" id="SSF53474">
    <property type="entry name" value="alpha/beta-Hydrolases"/>
    <property type="match status" value="1"/>
</dbReference>
<keyword evidence="3" id="KW-0479">Metal-binding</keyword>
<dbReference type="KEGG" id="dla:I6G47_01780"/>
<keyword evidence="6" id="KW-0106">Calcium</keyword>
<name>A0A7T2YTV3_9BURK</name>
<dbReference type="Proteomes" id="UP000595064">
    <property type="component" value="Chromosome"/>
</dbReference>
<dbReference type="RefSeq" id="WP_016453245.1">
    <property type="nucleotide sequence ID" value="NZ_CP065748.1"/>
</dbReference>
<dbReference type="GO" id="GO:0046872">
    <property type="term" value="F:metal ion binding"/>
    <property type="evidence" value="ECO:0007669"/>
    <property type="project" value="UniProtKB-KW"/>
</dbReference>
<dbReference type="AlphaFoldDB" id="A0A7T2YTV3"/>
<evidence type="ECO:0000256" key="4">
    <source>
        <dbReference type="ARBA" id="ARBA00022729"/>
    </source>
</evidence>
<dbReference type="PANTHER" id="PTHR33938">
    <property type="entry name" value="FERULOYL ESTERASE B-RELATED"/>
    <property type="match status" value="1"/>
</dbReference>
<dbReference type="GO" id="GO:0052689">
    <property type="term" value="F:carboxylic ester hydrolase activity"/>
    <property type="evidence" value="ECO:0007669"/>
    <property type="project" value="UniProtKB-KW"/>
</dbReference>
<keyword evidence="10" id="KW-1185">Reference proteome</keyword>
<proteinExistence type="inferred from homology"/>
<keyword evidence="7" id="KW-1015">Disulfide bond</keyword>
<dbReference type="InterPro" id="IPR011118">
    <property type="entry name" value="Tannase/feruloyl_esterase"/>
</dbReference>
<keyword evidence="2" id="KW-0719">Serine esterase</keyword>
<keyword evidence="5 9" id="KW-0378">Hydrolase</keyword>
<dbReference type="EMBL" id="CP065748">
    <property type="protein sequence ID" value="QPS81837.1"/>
    <property type="molecule type" value="Genomic_DNA"/>
</dbReference>
<protein>
    <submittedName>
        <fullName evidence="9">Tannase/feruloyl esterase family alpha/beta hydrolase</fullName>
    </submittedName>
</protein>
<evidence type="ECO:0000313" key="9">
    <source>
        <dbReference type="EMBL" id="QPS81837.1"/>
    </source>
</evidence>
<dbReference type="Pfam" id="PF07519">
    <property type="entry name" value="Tannase"/>
    <property type="match status" value="1"/>
</dbReference>
<reference evidence="9 10" key="1">
    <citation type="submission" date="2020-12" db="EMBL/GenBank/DDBJ databases">
        <title>FDA dAtabase for Regulatory Grade micrObial Sequences (FDA-ARGOS): Supporting development and validation of Infectious Disease Dx tests.</title>
        <authorList>
            <person name="Sproer C."/>
            <person name="Gronow S."/>
            <person name="Severitt S."/>
            <person name="Schroder I."/>
            <person name="Tallon L."/>
            <person name="Sadzewicz L."/>
            <person name="Zhao X."/>
            <person name="Boylan J."/>
            <person name="Ott S."/>
            <person name="Bowen H."/>
            <person name="Vavikolanu K."/>
            <person name="Mehta A."/>
            <person name="Aluvathingal J."/>
            <person name="Nadendla S."/>
            <person name="Lowell S."/>
            <person name="Myers T."/>
            <person name="Yan Y."/>
            <person name="Sichtig H."/>
        </authorList>
    </citation>
    <scope>NUCLEOTIDE SEQUENCE [LARGE SCALE GENOMIC DNA]</scope>
    <source>
        <strain evidence="9 10">FDAARGOS_890</strain>
    </source>
</reference>
<evidence type="ECO:0000256" key="6">
    <source>
        <dbReference type="ARBA" id="ARBA00022837"/>
    </source>
</evidence>
<evidence type="ECO:0000313" key="10">
    <source>
        <dbReference type="Proteomes" id="UP000595064"/>
    </source>
</evidence>
<keyword evidence="4 8" id="KW-0732">Signal</keyword>
<feature type="signal peptide" evidence="8">
    <location>
        <begin position="1"/>
        <end position="28"/>
    </location>
</feature>
<evidence type="ECO:0000256" key="7">
    <source>
        <dbReference type="ARBA" id="ARBA00023157"/>
    </source>
</evidence>
<sequence length="569" mass="59015">MDRKIHKTRSRALPAALAAALPALLLSACGGSSDGIAQLAEARPATLLSCTDLAAKISFPNTRITAAETVAAGTLAVAGKPIAEHCRVTGRMHERVSTVDGQNYAVGFEMRLPRDWNGRFFYQANGGLDGVVSTAVGALGGGPLGNALQMGFAVLSSDAGHAGSLGPFFGLDPQARLDYGYQAVGKLTPMARSALQTAYGKGPDRSYLGGCSNGGRHAMVAASRYADQYDGIIAGNPGTRLPLAAIANIAGAQGYAKLATTASDLGTGFTQAERRLVSQAVLARCDALDGATDGMVQAGAACQASFDLSRDVPTCGGARDGSCLSAEQKSTIAGLFKGATTSGGSRIYNSFPYDAGLDTAGWAGWKFSNPISRDSGAVAFIWQTPPESAASFNDAQFALNGSVDSMLAKVQATNGTFTESGLSLMMPPDYGKLPVLRNRGAKLMVYHGTADPIFSSDDTVQWYDTLRRNHGDAADFARLYLVPGMNHCSGGPATDQFDMLSSLVAWVEKGQAPDRVIASARGAGNAGGANADLPANWSPTRTRPLCPHPLAARYNGSGDMESAASFSCR</sequence>
<feature type="chain" id="PRO_5032933089" evidence="8">
    <location>
        <begin position="29"/>
        <end position="569"/>
    </location>
</feature>